<gene>
    <name evidence="2" type="ORF">RMAR1173_LOCUS10162</name>
</gene>
<evidence type="ECO:0000313" key="2">
    <source>
        <dbReference type="EMBL" id="CAD9686723.1"/>
    </source>
</evidence>
<dbReference type="EMBL" id="HBHJ01015335">
    <property type="protein sequence ID" value="CAD9686723.1"/>
    <property type="molecule type" value="Transcribed_RNA"/>
</dbReference>
<accession>A0A7S2S2Y1</accession>
<organism evidence="2">
    <name type="scientific">Rhizochromulina marina</name>
    <dbReference type="NCBI Taxonomy" id="1034831"/>
    <lineage>
        <taxon>Eukaryota</taxon>
        <taxon>Sar</taxon>
        <taxon>Stramenopiles</taxon>
        <taxon>Ochrophyta</taxon>
        <taxon>Dictyochophyceae</taxon>
        <taxon>Rhizochromulinales</taxon>
        <taxon>Rhizochromulina</taxon>
    </lineage>
</organism>
<reference evidence="2" key="1">
    <citation type="submission" date="2021-01" db="EMBL/GenBank/DDBJ databases">
        <authorList>
            <person name="Corre E."/>
            <person name="Pelletier E."/>
            <person name="Niang G."/>
            <person name="Scheremetjew M."/>
            <person name="Finn R."/>
            <person name="Kale V."/>
            <person name="Holt S."/>
            <person name="Cochrane G."/>
            <person name="Meng A."/>
            <person name="Brown T."/>
            <person name="Cohen L."/>
        </authorList>
    </citation>
    <scope>NUCLEOTIDE SEQUENCE</scope>
    <source>
        <strain evidence="2">CCMP1243</strain>
    </source>
</reference>
<evidence type="ECO:0008006" key="3">
    <source>
        <dbReference type="Google" id="ProtNLM"/>
    </source>
</evidence>
<feature type="region of interest" description="Disordered" evidence="1">
    <location>
        <begin position="186"/>
        <end position="206"/>
    </location>
</feature>
<sequence length="305" mass="33076">MAYTLVNVYDGTRVALDPTQRHVMGRQSVQDDSVPGKLALGIPSSEAGISRFQAMIRSDVGPTSRCTIRTSNKAKNPTRIVRDYGRTVIYLRQGEQSTLAAGDRIELDSYNLKSNYVYRLENDAQQALEKHFSGDDEVYANEEDLDMDGSSGQRRGSSGFGNFFGAGALISAPAPESALEQMAASAADEEPAAPPTVEKVPVKSKNGRVDRRGTVVQVREISTPQSAEDTAQKQAETAALSEFLKQAGLAAYLFKLMENEVDTVEKLCAPGLLGNDDLLLSYGLKKAHIVKLRRAAREREGGASM</sequence>
<protein>
    <recommendedName>
        <fullName evidence="3">SAM domain-containing protein</fullName>
    </recommendedName>
</protein>
<evidence type="ECO:0000256" key="1">
    <source>
        <dbReference type="SAM" id="MobiDB-lite"/>
    </source>
</evidence>
<name>A0A7S2S2Y1_9STRA</name>
<proteinExistence type="predicted"/>
<dbReference type="AlphaFoldDB" id="A0A7S2S2Y1"/>